<feature type="region of interest" description="Disordered" evidence="1">
    <location>
        <begin position="122"/>
        <end position="144"/>
    </location>
</feature>
<sequence>MLSELEVNLKRATGQELEAREQAQKLQLELSNLETENAQLRQSSASGSAGEGARPRRAGGVASGLDDGQATHLVDEIAKLKTAIDIIRRENILLKAEGLLGQMRAFPALPHAIESVPALDADEAKDNASSESDSSPQTPQGAVFQRPTTVQKKHLWRQLANLQASASVIDITQVKPGRGWQPLRRLPEAQMSEKLRMEERVVRNLKSYLE</sequence>
<evidence type="ECO:0000313" key="3">
    <source>
        <dbReference type="Proteomes" id="UP000812966"/>
    </source>
</evidence>
<dbReference type="Proteomes" id="UP000812966">
    <property type="component" value="Unassembled WGS sequence"/>
</dbReference>
<feature type="compositionally biased region" description="Polar residues" evidence="1">
    <location>
        <begin position="129"/>
        <end position="144"/>
    </location>
</feature>
<protein>
    <submittedName>
        <fullName evidence="2">Uncharacterized protein</fullName>
    </submittedName>
</protein>
<evidence type="ECO:0000256" key="1">
    <source>
        <dbReference type="SAM" id="MobiDB-lite"/>
    </source>
</evidence>
<dbReference type="EMBL" id="JABELV010000043">
    <property type="protein sequence ID" value="KAG7561915.1"/>
    <property type="molecule type" value="Genomic_DNA"/>
</dbReference>
<keyword evidence="3" id="KW-1185">Reference proteome</keyword>
<name>A0A8K0JM76_9TREE</name>
<dbReference type="AlphaFoldDB" id="A0A8K0JM76"/>
<reference evidence="2" key="1">
    <citation type="submission" date="2020-04" db="EMBL/GenBank/DDBJ databases">
        <title>Analysis of mating type loci in Filobasidium floriforme.</title>
        <authorList>
            <person name="Nowrousian M."/>
        </authorList>
    </citation>
    <scope>NUCLEOTIDE SEQUENCE</scope>
    <source>
        <strain evidence="2">CBS 6242</strain>
    </source>
</reference>
<organism evidence="2 3">
    <name type="scientific">Filobasidium floriforme</name>
    <dbReference type="NCBI Taxonomy" id="5210"/>
    <lineage>
        <taxon>Eukaryota</taxon>
        <taxon>Fungi</taxon>
        <taxon>Dikarya</taxon>
        <taxon>Basidiomycota</taxon>
        <taxon>Agaricomycotina</taxon>
        <taxon>Tremellomycetes</taxon>
        <taxon>Filobasidiales</taxon>
        <taxon>Filobasidiaceae</taxon>
        <taxon>Filobasidium</taxon>
    </lineage>
</organism>
<feature type="compositionally biased region" description="Low complexity" evidence="1">
    <location>
        <begin position="43"/>
        <end position="64"/>
    </location>
</feature>
<gene>
    <name evidence="2" type="ORF">FFLO_02644</name>
</gene>
<dbReference type="OrthoDB" id="2130750at2759"/>
<accession>A0A8K0JM76</accession>
<comment type="caution">
    <text evidence="2">The sequence shown here is derived from an EMBL/GenBank/DDBJ whole genome shotgun (WGS) entry which is preliminary data.</text>
</comment>
<evidence type="ECO:0000313" key="2">
    <source>
        <dbReference type="EMBL" id="KAG7561915.1"/>
    </source>
</evidence>
<feature type="region of interest" description="Disordered" evidence="1">
    <location>
        <begin position="38"/>
        <end position="67"/>
    </location>
</feature>
<proteinExistence type="predicted"/>